<name>A0ACC1NVZ0_9HYPO</name>
<dbReference type="EMBL" id="JANJQO010000026">
    <property type="protein sequence ID" value="KAJ2983512.1"/>
    <property type="molecule type" value="Genomic_DNA"/>
</dbReference>
<dbReference type="Proteomes" id="UP001143910">
    <property type="component" value="Unassembled WGS sequence"/>
</dbReference>
<comment type="caution">
    <text evidence="1">The sequence shown here is derived from an EMBL/GenBank/DDBJ whole genome shotgun (WGS) entry which is preliminary data.</text>
</comment>
<keyword evidence="2" id="KW-1185">Reference proteome</keyword>
<organism evidence="1 2">
    <name type="scientific">Zarea fungicola</name>
    <dbReference type="NCBI Taxonomy" id="93591"/>
    <lineage>
        <taxon>Eukaryota</taxon>
        <taxon>Fungi</taxon>
        <taxon>Dikarya</taxon>
        <taxon>Ascomycota</taxon>
        <taxon>Pezizomycotina</taxon>
        <taxon>Sordariomycetes</taxon>
        <taxon>Hypocreomycetidae</taxon>
        <taxon>Hypocreales</taxon>
        <taxon>Cordycipitaceae</taxon>
        <taxon>Zarea</taxon>
    </lineage>
</organism>
<accession>A0ACC1NVZ0</accession>
<evidence type="ECO:0000313" key="2">
    <source>
        <dbReference type="Proteomes" id="UP001143910"/>
    </source>
</evidence>
<gene>
    <name evidence="1" type="ORF">NQ176_g629</name>
</gene>
<protein>
    <submittedName>
        <fullName evidence="1">Uncharacterized protein</fullName>
    </submittedName>
</protein>
<evidence type="ECO:0000313" key="1">
    <source>
        <dbReference type="EMBL" id="KAJ2983512.1"/>
    </source>
</evidence>
<reference evidence="1" key="1">
    <citation type="submission" date="2022-08" db="EMBL/GenBank/DDBJ databases">
        <title>Genome Sequence of Lecanicillium fungicola.</title>
        <authorList>
            <person name="Buettner E."/>
        </authorList>
    </citation>
    <scope>NUCLEOTIDE SEQUENCE</scope>
    <source>
        <strain evidence="1">Babe33</strain>
    </source>
</reference>
<sequence>MRNRLPHPAAATAIPDVVVVGGGASGVAVILHLIEQAKKGRRLREIVIVEKRDVLGPGLAFSTECDGTILNMHSDTMGIYNENPRDYTQWRTSLEDGPFPSRVDYGQYLQHRWLKAIGEAKSFGIAVTAIQADATDIDRLSDDTMAVKLSNDTTMTAQAVVLALGNFTGSSNAHLVGRPGYFPNPWPTTQLKSIPPTAHVLVVGSRLSAVDAALYLSDNGHQGPITFMSRSGKLPKVQGDPVSNPRRYKLYELARQVEANSDESLLHLTSALIDEISLATNGDWSWMIEKDSHLEQLESDIDAAQESRVRWQSILNGTAPVIERYWNSLSPTSQQLFMQKFNSSWMTYRHAMPVKNAKRVLKLLQKSQLQVVRGDSISWDGLFKAKTSAGVLEVPYVIEATGQECHVNRIDSPLVQSAVSKGLLKPHVAGGVVVDFDTLQASNSLYVMGSLTRGAHFYVSATDRVAAHASRIAKSLTADPLPKSLHVGIFVGKDLVSHLMASKLVPQLIQGGHVPYIFMVPSELNRKGAQSDLPELAFFEKELLQEHVIPYFKDKNPDDAKNMTVRQMASKYGLLVQQLNNMNDPSFTDTLHSHFIDVGLSLIPTQSFDADLVSYFSGEKKLLSLHSENLSSYRGVMSAVRARKQNESHFIYTLREVDQCDILGKIIDLRKHAIDYSSPAFSYMNDVYALGVDMAVDAIGKVARGQDLGAVNSHDPLNSVAKYSSQKELDEYAASIVQILVDSFAPTEKRDAFQSHILTVVREWSDKNFV</sequence>
<proteinExistence type="predicted"/>